<feature type="coiled-coil region" evidence="1">
    <location>
        <begin position="33"/>
        <end position="83"/>
    </location>
</feature>
<feature type="non-terminal residue" evidence="4">
    <location>
        <position position="656"/>
    </location>
</feature>
<name>A0A9N9B8D0_9GLOM</name>
<dbReference type="PANTHER" id="PTHR44329">
    <property type="entry name" value="SERINE/THREONINE-PROTEIN KINASE TNNI3K-RELATED"/>
    <property type="match status" value="1"/>
</dbReference>
<evidence type="ECO:0000259" key="3">
    <source>
        <dbReference type="PROSITE" id="PS50011"/>
    </source>
</evidence>
<keyword evidence="5" id="KW-1185">Reference proteome</keyword>
<organism evidence="4 5">
    <name type="scientific">Acaulospora morrowiae</name>
    <dbReference type="NCBI Taxonomy" id="94023"/>
    <lineage>
        <taxon>Eukaryota</taxon>
        <taxon>Fungi</taxon>
        <taxon>Fungi incertae sedis</taxon>
        <taxon>Mucoromycota</taxon>
        <taxon>Glomeromycotina</taxon>
        <taxon>Glomeromycetes</taxon>
        <taxon>Diversisporales</taxon>
        <taxon>Acaulosporaceae</taxon>
        <taxon>Acaulospora</taxon>
    </lineage>
</organism>
<keyword evidence="1" id="KW-0175">Coiled coil</keyword>
<dbReference type="InterPro" id="IPR000719">
    <property type="entry name" value="Prot_kinase_dom"/>
</dbReference>
<protein>
    <submittedName>
        <fullName evidence="4">18772_t:CDS:1</fullName>
    </submittedName>
</protein>
<dbReference type="Proteomes" id="UP000789342">
    <property type="component" value="Unassembled WGS sequence"/>
</dbReference>
<dbReference type="Pfam" id="PF07714">
    <property type="entry name" value="PK_Tyr_Ser-Thr"/>
    <property type="match status" value="1"/>
</dbReference>
<evidence type="ECO:0000313" key="5">
    <source>
        <dbReference type="Proteomes" id="UP000789342"/>
    </source>
</evidence>
<dbReference type="SUPFAM" id="SSF56112">
    <property type="entry name" value="Protein kinase-like (PK-like)"/>
    <property type="match status" value="1"/>
</dbReference>
<dbReference type="OrthoDB" id="5966500at2759"/>
<dbReference type="EMBL" id="CAJVPV010003760">
    <property type="protein sequence ID" value="CAG8559095.1"/>
    <property type="molecule type" value="Genomic_DNA"/>
</dbReference>
<evidence type="ECO:0000256" key="2">
    <source>
        <dbReference type="SAM" id="MobiDB-lite"/>
    </source>
</evidence>
<dbReference type="GO" id="GO:0004674">
    <property type="term" value="F:protein serine/threonine kinase activity"/>
    <property type="evidence" value="ECO:0007669"/>
    <property type="project" value="TreeGrafter"/>
</dbReference>
<sequence length="656" mass="73967">MSFNDVLEIESRDINLRKYDSSQNSKDDVGPSSTALRENISDLEKRVVEIQEILKRTDISGDLKSLSDALRKNTENIGALEKRVGKIEVLAQKVTEIDEVLKKNNTSGDLNSLSDALRKNTESIDVLEKRVGKIEVLSQKVTEIDEVLKKIDNSDDPNSFANSSNNSDSLSDALRKNTESVGALEKRVGKIEVLSQKVTEIDEALKKNTSGDLNSLSDALRKNTESVGVLEKRVGKIEVLSQKVTEIDEVLKKNTSGDLNSLSDALRKNTESVGVLEKRVGQIEVLSQKVTEIDEVLKKIDASGNRSTADSGINPLIKKTPIDSNRDDSSVCQRCHSTKLDGEWCSSCDPQYFIDNFSSWTSGNSDVNRFIQNTQRNASNKFNFLEWIPYKSLKDIKLIGSGGFGTIYSAKWIDGPRSKWLAETKEWGRYANVLVALKSITLKDYATLFDELQCYLTSNKNVLGRINTLRIYGMTQNPDEPENYMMVMLLADDGDLNKYITKKFSELTYFKKLEILFDIITGLLQIHETGLVHRDLHRGNVLCQRFVKLDEGRDEYRFVIGDLGPKEIPDIPRSYDILMKKCWEPKPDNRPSAREIYVTIGIWLQKLNFAQHTGISQEFLAADKKRLVELSLHSGESYRSKIYHTVKPKGFSPIAN</sequence>
<dbReference type="InterPro" id="IPR011009">
    <property type="entry name" value="Kinase-like_dom_sf"/>
</dbReference>
<dbReference type="AlphaFoldDB" id="A0A9N9B8D0"/>
<gene>
    <name evidence="4" type="ORF">AMORRO_LOCUS5932</name>
</gene>
<dbReference type="Gene3D" id="1.10.510.10">
    <property type="entry name" value="Transferase(Phosphotransferase) domain 1"/>
    <property type="match status" value="1"/>
</dbReference>
<reference evidence="4" key="1">
    <citation type="submission" date="2021-06" db="EMBL/GenBank/DDBJ databases">
        <authorList>
            <person name="Kallberg Y."/>
            <person name="Tangrot J."/>
            <person name="Rosling A."/>
        </authorList>
    </citation>
    <scope>NUCLEOTIDE SEQUENCE</scope>
    <source>
        <strain evidence="4">CL551</strain>
    </source>
</reference>
<feature type="region of interest" description="Disordered" evidence="2">
    <location>
        <begin position="152"/>
        <end position="174"/>
    </location>
</feature>
<feature type="compositionally biased region" description="Low complexity" evidence="2">
    <location>
        <begin position="156"/>
        <end position="172"/>
    </location>
</feature>
<feature type="domain" description="Protein kinase" evidence="3">
    <location>
        <begin position="393"/>
        <end position="656"/>
    </location>
</feature>
<comment type="caution">
    <text evidence="4">The sequence shown here is derived from an EMBL/GenBank/DDBJ whole genome shotgun (WGS) entry which is preliminary data.</text>
</comment>
<proteinExistence type="predicted"/>
<evidence type="ECO:0000313" key="4">
    <source>
        <dbReference type="EMBL" id="CAG8559095.1"/>
    </source>
</evidence>
<dbReference type="PROSITE" id="PS50011">
    <property type="entry name" value="PROTEIN_KINASE_DOM"/>
    <property type="match status" value="1"/>
</dbReference>
<dbReference type="InterPro" id="IPR051681">
    <property type="entry name" value="Ser/Thr_Kinases-Pseudokinases"/>
</dbReference>
<dbReference type="InterPro" id="IPR001245">
    <property type="entry name" value="Ser-Thr/Tyr_kinase_cat_dom"/>
</dbReference>
<dbReference type="GO" id="GO:0005524">
    <property type="term" value="F:ATP binding"/>
    <property type="evidence" value="ECO:0007669"/>
    <property type="project" value="InterPro"/>
</dbReference>
<evidence type="ECO:0000256" key="1">
    <source>
        <dbReference type="SAM" id="Coils"/>
    </source>
</evidence>
<accession>A0A9N9B8D0</accession>